<dbReference type="GO" id="GO:0048038">
    <property type="term" value="F:quinone binding"/>
    <property type="evidence" value="ECO:0007669"/>
    <property type="project" value="InterPro"/>
</dbReference>
<dbReference type="UniPathway" id="UPA00539"/>
<dbReference type="Gene3D" id="1.10.10.1150">
    <property type="entry name" value="Coenzyme PQQ synthesis protein D (PqqD)"/>
    <property type="match status" value="1"/>
</dbReference>
<comment type="pathway">
    <text evidence="1">Cofactor biosynthesis; pyrroloquinoline quinone biosynthesis.</text>
</comment>
<organism evidence="4 5">
    <name type="scientific">Enterovibrio norvegicus FF-454</name>
    <dbReference type="NCBI Taxonomy" id="1185651"/>
    <lineage>
        <taxon>Bacteria</taxon>
        <taxon>Pseudomonadati</taxon>
        <taxon>Pseudomonadota</taxon>
        <taxon>Gammaproteobacteria</taxon>
        <taxon>Vibrionales</taxon>
        <taxon>Vibrionaceae</taxon>
        <taxon>Enterovibrio</taxon>
    </lineage>
</organism>
<dbReference type="NCBIfam" id="NF002535">
    <property type="entry name" value="PRK02079.1"/>
    <property type="match status" value="1"/>
</dbReference>
<evidence type="ECO:0000256" key="2">
    <source>
        <dbReference type="ARBA" id="ARBA00011741"/>
    </source>
</evidence>
<evidence type="ECO:0000313" key="4">
    <source>
        <dbReference type="EMBL" id="OEE60529.1"/>
    </source>
</evidence>
<keyword evidence="5" id="KW-1185">Reference proteome</keyword>
<accession>A0A1E5C500</accession>
<proteinExistence type="predicted"/>
<evidence type="ECO:0000256" key="3">
    <source>
        <dbReference type="ARBA" id="ARBA00022905"/>
    </source>
</evidence>
<gene>
    <name evidence="4" type="ORF">A1OK_11295</name>
</gene>
<dbReference type="EMBL" id="AJWN02000065">
    <property type="protein sequence ID" value="OEE60529.1"/>
    <property type="molecule type" value="Genomic_DNA"/>
</dbReference>
<sequence length="88" mass="10196">MSDEPKYQRNAMFRMQFEKAQDCHVLLFPEGMVKLSESAAEILTQFDSPRSVLEVIAQLEEKFPGVDLAQDVNEFVEVARDKKWLENC</sequence>
<dbReference type="InterPro" id="IPR008792">
    <property type="entry name" value="PQQD"/>
</dbReference>
<dbReference type="RefSeq" id="WP_016959075.1">
    <property type="nucleotide sequence ID" value="NZ_AJWN02000065.1"/>
</dbReference>
<dbReference type="Proteomes" id="UP000095039">
    <property type="component" value="Unassembled WGS sequence"/>
</dbReference>
<dbReference type="GO" id="GO:0018189">
    <property type="term" value="P:pyrroloquinoline quinone biosynthetic process"/>
    <property type="evidence" value="ECO:0007669"/>
    <property type="project" value="UniProtKB-UniPathway"/>
</dbReference>
<dbReference type="Pfam" id="PF05402">
    <property type="entry name" value="PqqD"/>
    <property type="match status" value="1"/>
</dbReference>
<dbReference type="InterPro" id="IPR041881">
    <property type="entry name" value="PqqD_sf"/>
</dbReference>
<comment type="caution">
    <text evidence="4">The sequence shown here is derived from an EMBL/GenBank/DDBJ whole genome shotgun (WGS) entry which is preliminary data.</text>
</comment>
<protein>
    <submittedName>
        <fullName evidence="4">Pyrroloquinoline quinone biosynthesis protein PqqD</fullName>
    </submittedName>
</protein>
<dbReference type="InterPro" id="IPR022479">
    <property type="entry name" value="PqqD_bac"/>
</dbReference>
<dbReference type="NCBIfam" id="TIGR03859">
    <property type="entry name" value="PQQ_PqqD"/>
    <property type="match status" value="1"/>
</dbReference>
<evidence type="ECO:0000313" key="5">
    <source>
        <dbReference type="Proteomes" id="UP000095039"/>
    </source>
</evidence>
<reference evidence="4 5" key="1">
    <citation type="journal article" date="2012" name="Science">
        <title>Ecological populations of bacteria act as socially cohesive units of antibiotic production and resistance.</title>
        <authorList>
            <person name="Cordero O.X."/>
            <person name="Wildschutte H."/>
            <person name="Kirkup B."/>
            <person name="Proehl S."/>
            <person name="Ngo L."/>
            <person name="Hussain F."/>
            <person name="Le Roux F."/>
            <person name="Mincer T."/>
            <person name="Polz M.F."/>
        </authorList>
    </citation>
    <scope>NUCLEOTIDE SEQUENCE [LARGE SCALE GENOMIC DNA]</scope>
    <source>
        <strain evidence="4 5">FF-454</strain>
    </source>
</reference>
<evidence type="ECO:0000256" key="1">
    <source>
        <dbReference type="ARBA" id="ARBA00004886"/>
    </source>
</evidence>
<name>A0A1E5C500_9GAMM</name>
<dbReference type="AlphaFoldDB" id="A0A1E5C500"/>
<keyword evidence="3" id="KW-0884">PQQ biosynthesis</keyword>
<comment type="subunit">
    <text evidence="2">Monomer. Interacts with PqqE.</text>
</comment>